<dbReference type="Proteomes" id="UP000529946">
    <property type="component" value="Unassembled WGS sequence"/>
</dbReference>
<proteinExistence type="predicted"/>
<feature type="compositionally biased region" description="Basic and acidic residues" evidence="1">
    <location>
        <begin position="1"/>
        <end position="13"/>
    </location>
</feature>
<comment type="caution">
    <text evidence="2">The sequence shown here is derived from an EMBL/GenBank/DDBJ whole genome shotgun (WGS) entry which is preliminary data.</text>
</comment>
<keyword evidence="3" id="KW-1185">Reference proteome</keyword>
<name>A0A7W6JHI1_9CAUL</name>
<evidence type="ECO:0000256" key="1">
    <source>
        <dbReference type="SAM" id="MobiDB-lite"/>
    </source>
</evidence>
<evidence type="ECO:0000313" key="2">
    <source>
        <dbReference type="EMBL" id="MBB4084222.1"/>
    </source>
</evidence>
<dbReference type="RefSeq" id="WP_183205485.1">
    <property type="nucleotide sequence ID" value="NZ_BAAAER010000003.1"/>
</dbReference>
<accession>A0A7W6JHI1</accession>
<gene>
    <name evidence="2" type="ORF">GGR12_003110</name>
</gene>
<evidence type="ECO:0000313" key="3">
    <source>
        <dbReference type="Proteomes" id="UP000529946"/>
    </source>
</evidence>
<sequence length="156" mass="17504">MADGAHHTFDDTNTRTPTHRLAHPPEVWAAAKADYLAGLSGAEVCAKHGLGLSSLRRHAASEGWRRLDQTAGREFDEGDELSARVDGNLERIEFHDLAYVAQRRMMRAVLRGSAAEALRWKRVADLMDAEQDDLDRWLEQDAAWRMVRADADAQDP</sequence>
<dbReference type="AlphaFoldDB" id="A0A7W6JHI1"/>
<feature type="region of interest" description="Disordered" evidence="1">
    <location>
        <begin position="1"/>
        <end position="20"/>
    </location>
</feature>
<protein>
    <submittedName>
        <fullName evidence="2">Uncharacterized protein</fullName>
    </submittedName>
</protein>
<organism evidence="2 3">
    <name type="scientific">Brevundimonas lenta</name>
    <dbReference type="NCBI Taxonomy" id="424796"/>
    <lineage>
        <taxon>Bacteria</taxon>
        <taxon>Pseudomonadati</taxon>
        <taxon>Pseudomonadota</taxon>
        <taxon>Alphaproteobacteria</taxon>
        <taxon>Caulobacterales</taxon>
        <taxon>Caulobacteraceae</taxon>
        <taxon>Brevundimonas</taxon>
    </lineage>
</organism>
<reference evidence="2 3" key="1">
    <citation type="submission" date="2020-08" db="EMBL/GenBank/DDBJ databases">
        <title>Genomic Encyclopedia of Type Strains, Phase IV (KMG-IV): sequencing the most valuable type-strain genomes for metagenomic binning, comparative biology and taxonomic classification.</title>
        <authorList>
            <person name="Goeker M."/>
        </authorList>
    </citation>
    <scope>NUCLEOTIDE SEQUENCE [LARGE SCALE GENOMIC DNA]</scope>
    <source>
        <strain evidence="2 3">DSM 23960</strain>
    </source>
</reference>
<dbReference type="EMBL" id="JACIDM010000003">
    <property type="protein sequence ID" value="MBB4084222.1"/>
    <property type="molecule type" value="Genomic_DNA"/>
</dbReference>